<protein>
    <submittedName>
        <fullName evidence="1">Uncharacterized protein</fullName>
    </submittedName>
</protein>
<name>A0A0A9C6I8_ARUDO</name>
<dbReference type="AlphaFoldDB" id="A0A0A9C6I8"/>
<proteinExistence type="predicted"/>
<sequence length="27" mass="3089">MRGTDFVSELLFLLPLFDPPVPDLKVE</sequence>
<dbReference type="EMBL" id="GBRH01227822">
    <property type="protein sequence ID" value="JAD70073.1"/>
    <property type="molecule type" value="Transcribed_RNA"/>
</dbReference>
<organism evidence="1">
    <name type="scientific">Arundo donax</name>
    <name type="common">Giant reed</name>
    <name type="synonym">Donax arundinaceus</name>
    <dbReference type="NCBI Taxonomy" id="35708"/>
    <lineage>
        <taxon>Eukaryota</taxon>
        <taxon>Viridiplantae</taxon>
        <taxon>Streptophyta</taxon>
        <taxon>Embryophyta</taxon>
        <taxon>Tracheophyta</taxon>
        <taxon>Spermatophyta</taxon>
        <taxon>Magnoliopsida</taxon>
        <taxon>Liliopsida</taxon>
        <taxon>Poales</taxon>
        <taxon>Poaceae</taxon>
        <taxon>PACMAD clade</taxon>
        <taxon>Arundinoideae</taxon>
        <taxon>Arundineae</taxon>
        <taxon>Arundo</taxon>
    </lineage>
</organism>
<evidence type="ECO:0000313" key="1">
    <source>
        <dbReference type="EMBL" id="JAD70073.1"/>
    </source>
</evidence>
<accession>A0A0A9C6I8</accession>
<reference evidence="1" key="2">
    <citation type="journal article" date="2015" name="Data Brief">
        <title>Shoot transcriptome of the giant reed, Arundo donax.</title>
        <authorList>
            <person name="Barrero R.A."/>
            <person name="Guerrero F.D."/>
            <person name="Moolhuijzen P."/>
            <person name="Goolsby J.A."/>
            <person name="Tidwell J."/>
            <person name="Bellgard S.E."/>
            <person name="Bellgard M.I."/>
        </authorList>
    </citation>
    <scope>NUCLEOTIDE SEQUENCE</scope>
    <source>
        <tissue evidence="1">Shoot tissue taken approximately 20 cm above the soil surface</tissue>
    </source>
</reference>
<reference evidence="1" key="1">
    <citation type="submission" date="2014-09" db="EMBL/GenBank/DDBJ databases">
        <authorList>
            <person name="Magalhaes I.L.F."/>
            <person name="Oliveira U."/>
            <person name="Santos F.R."/>
            <person name="Vidigal T.H.D.A."/>
            <person name="Brescovit A.D."/>
            <person name="Santos A.J."/>
        </authorList>
    </citation>
    <scope>NUCLEOTIDE SEQUENCE</scope>
    <source>
        <tissue evidence="1">Shoot tissue taken approximately 20 cm above the soil surface</tissue>
    </source>
</reference>